<sequence>MWEVWGDGEMGSQMREFIKTMRKKVFKDTKLIQNYLFPVPYSLFPVPCSLFPVPCSLLKTGN</sequence>
<evidence type="ECO:0000313" key="1">
    <source>
        <dbReference type="EMBL" id="AOY79074.1"/>
    </source>
</evidence>
<protein>
    <submittedName>
        <fullName evidence="1">Uncharacterized protein</fullName>
    </submittedName>
</protein>
<accession>A0A1D9FUY2</accession>
<dbReference type="EMBL" id="CP017708">
    <property type="protein sequence ID" value="AOY79074.1"/>
    <property type="molecule type" value="Genomic_DNA"/>
</dbReference>
<organism evidence="1 2">
    <name type="scientific">Moorena producens (strain JHB)</name>
    <dbReference type="NCBI Taxonomy" id="1454205"/>
    <lineage>
        <taxon>Bacteria</taxon>
        <taxon>Bacillati</taxon>
        <taxon>Cyanobacteriota</taxon>
        <taxon>Cyanophyceae</taxon>
        <taxon>Coleofasciculales</taxon>
        <taxon>Coleofasciculaceae</taxon>
        <taxon>Moorena</taxon>
    </lineage>
</organism>
<reference evidence="2" key="1">
    <citation type="submission" date="2016-10" db="EMBL/GenBank/DDBJ databases">
        <title>Comparative genomics uncovers the prolific and rare metabolic potential of the cyanobacterial genus Moorea.</title>
        <authorList>
            <person name="Leao T."/>
            <person name="Castelao G."/>
            <person name="Korobeynikov A."/>
            <person name="Monroe E.A."/>
            <person name="Podell S."/>
            <person name="Glukhov E."/>
            <person name="Allen E."/>
            <person name="Gerwick W.H."/>
            <person name="Gerwick L."/>
        </authorList>
    </citation>
    <scope>NUCLEOTIDE SEQUENCE [LARGE SCALE GENOMIC DNA]</scope>
    <source>
        <strain evidence="2">JHB</strain>
    </source>
</reference>
<dbReference type="Proteomes" id="UP000176944">
    <property type="component" value="Chromosome"/>
</dbReference>
<name>A0A1D9FUY2_MOOP1</name>
<evidence type="ECO:0000313" key="2">
    <source>
        <dbReference type="Proteomes" id="UP000176944"/>
    </source>
</evidence>
<proteinExistence type="predicted"/>
<gene>
    <name evidence="1" type="ORF">BJP36_03275</name>
</gene>
<dbReference type="AlphaFoldDB" id="A0A1D9FUY2"/>